<dbReference type="AlphaFoldDB" id="A0A6I3S0F8"/>
<dbReference type="EMBL" id="WNCL01000009">
    <property type="protein sequence ID" value="MTU42820.1"/>
    <property type="molecule type" value="Genomic_DNA"/>
</dbReference>
<sequence>MGKSVNAFLAKAGSLIVELKERADVSPFIVSELNALFPKVKEAMAKIKELETNIESIAKTLKHYDLFQSALGVGPITAATMLVLLCNPEVFKNGREFAAYIGLAPKSSGSDGKNFVTHIPKKYECNNEVRTLLVQCAHAICRSKHKSDWVSSILARKPKKVVIIAVANKLARQLWIMAKKGEKFERRFILAAAQ</sequence>
<dbReference type="GO" id="GO:0004803">
    <property type="term" value="F:transposase activity"/>
    <property type="evidence" value="ECO:0007669"/>
    <property type="project" value="InterPro"/>
</dbReference>
<accession>A0A6I3S0F8</accession>
<proteinExistence type="predicted"/>
<dbReference type="InterPro" id="IPR003346">
    <property type="entry name" value="Transposase_20"/>
</dbReference>
<dbReference type="PANTHER" id="PTHR33055:SF3">
    <property type="entry name" value="PUTATIVE TRANSPOSASE FOR IS117-RELATED"/>
    <property type="match status" value="1"/>
</dbReference>
<dbReference type="RefSeq" id="WP_118632130.1">
    <property type="nucleotide sequence ID" value="NZ_CALXOM010000038.1"/>
</dbReference>
<dbReference type="Pfam" id="PF02371">
    <property type="entry name" value="Transposase_20"/>
    <property type="match status" value="1"/>
</dbReference>
<organism evidence="2 3">
    <name type="scientific">Parasutterella excrementihominis</name>
    <dbReference type="NCBI Taxonomy" id="487175"/>
    <lineage>
        <taxon>Bacteria</taxon>
        <taxon>Pseudomonadati</taxon>
        <taxon>Pseudomonadota</taxon>
        <taxon>Betaproteobacteria</taxon>
        <taxon>Burkholderiales</taxon>
        <taxon>Sutterellaceae</taxon>
        <taxon>Parasutterella</taxon>
    </lineage>
</organism>
<dbReference type="GO" id="GO:0006313">
    <property type="term" value="P:DNA transposition"/>
    <property type="evidence" value="ECO:0007669"/>
    <property type="project" value="InterPro"/>
</dbReference>
<evidence type="ECO:0000259" key="1">
    <source>
        <dbReference type="Pfam" id="PF02371"/>
    </source>
</evidence>
<gene>
    <name evidence="2" type="ORF">GMD42_04135</name>
</gene>
<reference evidence="2 3" key="1">
    <citation type="journal article" date="2019" name="Nat. Med.">
        <title>A library of human gut bacterial isolates paired with longitudinal multiomics data enables mechanistic microbiome research.</title>
        <authorList>
            <person name="Poyet M."/>
            <person name="Groussin M."/>
            <person name="Gibbons S.M."/>
            <person name="Avila-Pacheco J."/>
            <person name="Jiang X."/>
            <person name="Kearney S.M."/>
            <person name="Perrotta A.R."/>
            <person name="Berdy B."/>
            <person name="Zhao S."/>
            <person name="Lieberman T.D."/>
            <person name="Swanson P.K."/>
            <person name="Smith M."/>
            <person name="Roesemann S."/>
            <person name="Alexander J.E."/>
            <person name="Rich S.A."/>
            <person name="Livny J."/>
            <person name="Vlamakis H."/>
            <person name="Clish C."/>
            <person name="Bullock K."/>
            <person name="Deik A."/>
            <person name="Scott J."/>
            <person name="Pierce K.A."/>
            <person name="Xavier R.J."/>
            <person name="Alm E.J."/>
        </authorList>
    </citation>
    <scope>NUCLEOTIDE SEQUENCE [LARGE SCALE GENOMIC DNA]</scope>
    <source>
        <strain evidence="2 3">BIOML-A2</strain>
    </source>
</reference>
<feature type="domain" description="Transposase IS116/IS110/IS902 C-terminal" evidence="1">
    <location>
        <begin position="65"/>
        <end position="144"/>
    </location>
</feature>
<dbReference type="PANTHER" id="PTHR33055">
    <property type="entry name" value="TRANSPOSASE FOR INSERTION SEQUENCE ELEMENT IS1111A"/>
    <property type="match status" value="1"/>
</dbReference>
<dbReference type="Proteomes" id="UP000462362">
    <property type="component" value="Unassembled WGS sequence"/>
</dbReference>
<evidence type="ECO:0000313" key="3">
    <source>
        <dbReference type="Proteomes" id="UP000462362"/>
    </source>
</evidence>
<comment type="caution">
    <text evidence="2">The sequence shown here is derived from an EMBL/GenBank/DDBJ whole genome shotgun (WGS) entry which is preliminary data.</text>
</comment>
<protein>
    <submittedName>
        <fullName evidence="2">Transposase</fullName>
    </submittedName>
</protein>
<evidence type="ECO:0000313" key="2">
    <source>
        <dbReference type="EMBL" id="MTU42820.1"/>
    </source>
</evidence>
<dbReference type="GO" id="GO:0003677">
    <property type="term" value="F:DNA binding"/>
    <property type="evidence" value="ECO:0007669"/>
    <property type="project" value="InterPro"/>
</dbReference>
<name>A0A6I3S0F8_9BURK</name>
<dbReference type="InterPro" id="IPR047650">
    <property type="entry name" value="Transpos_IS110"/>
</dbReference>